<evidence type="ECO:0000313" key="3">
    <source>
        <dbReference type="EMBL" id="VDK62121.1"/>
    </source>
</evidence>
<dbReference type="PANTHER" id="PTHR12214">
    <property type="entry name" value="GC-RICH SEQUENCE DNA-BINDING FACTOR"/>
    <property type="match status" value="1"/>
</dbReference>
<keyword evidence="2" id="KW-0539">Nucleus</keyword>
<dbReference type="Proteomes" id="UP000271889">
    <property type="component" value="Unassembled WGS sequence"/>
</dbReference>
<evidence type="ECO:0000256" key="2">
    <source>
        <dbReference type="ARBA" id="ARBA00023242"/>
    </source>
</evidence>
<organism evidence="3 4">
    <name type="scientific">Cylicostephanus goldi</name>
    <name type="common">Nematode worm</name>
    <dbReference type="NCBI Taxonomy" id="71465"/>
    <lineage>
        <taxon>Eukaryota</taxon>
        <taxon>Metazoa</taxon>
        <taxon>Ecdysozoa</taxon>
        <taxon>Nematoda</taxon>
        <taxon>Chromadorea</taxon>
        <taxon>Rhabditida</taxon>
        <taxon>Rhabditina</taxon>
        <taxon>Rhabditomorpha</taxon>
        <taxon>Strongyloidea</taxon>
        <taxon>Strongylidae</taxon>
        <taxon>Cylicostephanus</taxon>
    </lineage>
</organism>
<reference evidence="3 4" key="1">
    <citation type="submission" date="2018-11" db="EMBL/GenBank/DDBJ databases">
        <authorList>
            <consortium name="Pathogen Informatics"/>
        </authorList>
    </citation>
    <scope>NUCLEOTIDE SEQUENCE [LARGE SCALE GENOMIC DNA]</scope>
</reference>
<dbReference type="OrthoDB" id="429427at2759"/>
<accession>A0A3P6TBP7</accession>
<evidence type="ECO:0008006" key="5">
    <source>
        <dbReference type="Google" id="ProtNLM"/>
    </source>
</evidence>
<comment type="subcellular location">
    <subcellularLocation>
        <location evidence="1">Nucleus</location>
    </subcellularLocation>
</comment>
<name>A0A3P6TBP7_CYLGO</name>
<dbReference type="EMBL" id="UYRV01016528">
    <property type="protein sequence ID" value="VDK62121.1"/>
    <property type="molecule type" value="Genomic_DNA"/>
</dbReference>
<protein>
    <recommendedName>
        <fullName evidence="5">GCF C-terminal domain-containing protein</fullName>
    </recommendedName>
</protein>
<evidence type="ECO:0000313" key="4">
    <source>
        <dbReference type="Proteomes" id="UP000271889"/>
    </source>
</evidence>
<evidence type="ECO:0000256" key="1">
    <source>
        <dbReference type="ARBA" id="ARBA00004123"/>
    </source>
</evidence>
<proteinExistence type="predicted"/>
<dbReference type="GO" id="GO:0003677">
    <property type="term" value="F:DNA binding"/>
    <property type="evidence" value="ECO:0007669"/>
    <property type="project" value="InterPro"/>
</dbReference>
<keyword evidence="4" id="KW-1185">Reference proteome</keyword>
<dbReference type="GO" id="GO:0005634">
    <property type="term" value="C:nucleus"/>
    <property type="evidence" value="ECO:0007669"/>
    <property type="project" value="UniProtKB-SubCell"/>
</dbReference>
<dbReference type="PANTHER" id="PTHR12214:SF0">
    <property type="entry name" value="LD29489P"/>
    <property type="match status" value="1"/>
</dbReference>
<dbReference type="AlphaFoldDB" id="A0A3P6TBP7"/>
<sequence length="172" mass="19141">MPWYIDCVQAAEANTDVDPKHEIITGLIPSIIEKVVLPFLTDVVTFEWEPMSLKQSKRLGAVLSGLSDYPKLNIDDSKAFAALAIAVKTKISQAIDDDLFVPIYSKQSIKNPSTGCAAFLDRQYWAAIKVGIRDDFDISTSHLDSYLIPFLYMCPKPFQLYGSDCCSNVPLN</sequence>
<gene>
    <name evidence="3" type="ORF">CGOC_LOCUS5433</name>
</gene>
<dbReference type="InterPro" id="IPR012890">
    <property type="entry name" value="GCFC2-like"/>
</dbReference>
<dbReference type="GO" id="GO:0000398">
    <property type="term" value="P:mRNA splicing, via spliceosome"/>
    <property type="evidence" value="ECO:0007669"/>
    <property type="project" value="InterPro"/>
</dbReference>